<evidence type="ECO:0000313" key="2">
    <source>
        <dbReference type="Proteomes" id="UP000197156"/>
    </source>
</evidence>
<accession>A0A218P467</accession>
<organism evidence="1 2">
    <name type="scientific">Thermococcus celer Vu 13 = JCM 8558</name>
    <dbReference type="NCBI Taxonomy" id="1293037"/>
    <lineage>
        <taxon>Archaea</taxon>
        <taxon>Methanobacteriati</taxon>
        <taxon>Methanobacteriota</taxon>
        <taxon>Thermococci</taxon>
        <taxon>Thermococcales</taxon>
        <taxon>Thermococcaceae</taxon>
        <taxon>Thermococcus</taxon>
    </lineage>
</organism>
<name>A0A218P467_THECE</name>
<gene>
    <name evidence="1" type="ORF">A3L02_09085</name>
</gene>
<dbReference type="OrthoDB" id="99617at2157"/>
<dbReference type="KEGG" id="tce:A3L02_09085"/>
<dbReference type="RefSeq" id="WP_088863619.1">
    <property type="nucleotide sequence ID" value="NZ_CP014854.1"/>
</dbReference>
<dbReference type="Proteomes" id="UP000197156">
    <property type="component" value="Chromosome"/>
</dbReference>
<dbReference type="GeneID" id="33324916"/>
<dbReference type="EMBL" id="CP014854">
    <property type="protein sequence ID" value="ASI99703.1"/>
    <property type="molecule type" value="Genomic_DNA"/>
</dbReference>
<reference evidence="1 2" key="1">
    <citation type="submission" date="2016-03" db="EMBL/GenBank/DDBJ databases">
        <title>Complete genome sequence of Thermococcus celer.</title>
        <authorList>
            <person name="Oger P.M."/>
        </authorList>
    </citation>
    <scope>NUCLEOTIDE SEQUENCE [LARGE SCALE GENOMIC DNA]</scope>
    <source>
        <strain evidence="1 2">Vu 13</strain>
    </source>
</reference>
<proteinExistence type="predicted"/>
<sequence length="193" mass="21244">MRKPLEELEKGFKELGIVTISATNVLLREAQMDEYGLVNGLLRRAVDTRERLRDALVGVLTGDGIAGGDAPLARLLLVASYDAYRIVRHCSRVEAILMVDGREPVRNTAIEGITTIQPALEAGVSALTGGRAGIQRPPFFESSFEEFWKTNVKTDDPYVMGVLMHCEGAFKLAKHLLGIGLYHPKTARVRIVK</sequence>
<dbReference type="AlphaFoldDB" id="A0A218P467"/>
<protein>
    <submittedName>
        <fullName evidence="1">Uncharacterized protein</fullName>
    </submittedName>
</protein>
<evidence type="ECO:0000313" key="1">
    <source>
        <dbReference type="EMBL" id="ASI99703.1"/>
    </source>
</evidence>
<keyword evidence="2" id="KW-1185">Reference proteome</keyword>